<dbReference type="AlphaFoldDB" id="A0A6M5YMV8"/>
<gene>
    <name evidence="2" type="ORF">FTUN_2208</name>
</gene>
<evidence type="ECO:0000313" key="3">
    <source>
        <dbReference type="Proteomes" id="UP000503447"/>
    </source>
</evidence>
<reference evidence="3" key="1">
    <citation type="submission" date="2020-05" db="EMBL/GenBank/DDBJ databases">
        <title>Frigoriglobus tundricola gen. nov., sp. nov., a psychrotolerant cellulolytic planctomycete of the family Gemmataceae with two divergent copies of 16S rRNA gene.</title>
        <authorList>
            <person name="Kulichevskaya I.S."/>
            <person name="Ivanova A.A."/>
            <person name="Naumoff D.G."/>
            <person name="Beletsky A.V."/>
            <person name="Rijpstra W.I.C."/>
            <person name="Sinninghe Damste J.S."/>
            <person name="Mardanov A.V."/>
            <person name="Ravin N.V."/>
            <person name="Dedysh S.N."/>
        </authorList>
    </citation>
    <scope>NUCLEOTIDE SEQUENCE [LARGE SCALE GENOMIC DNA]</scope>
    <source>
        <strain evidence="3">PL17</strain>
    </source>
</reference>
<dbReference type="Proteomes" id="UP000503447">
    <property type="component" value="Chromosome"/>
</dbReference>
<dbReference type="RefSeq" id="WP_171470625.1">
    <property type="nucleotide sequence ID" value="NZ_CP053452.2"/>
</dbReference>
<sequence>MSVIVTQRCHRLADSLAELKIKVRAALATELAGAIGTAVRDVLVVALVDRLITPTRSVPAQTPPRTTGWRDDEDDRERDEWGYTKDRWGEPDDDPRERPRSRYEPEEADEVDTTPAVPTAAAVAVGVNVGRWWLAKKGSVPAAIGFGVLATGLGLAGGPVARAALAVLAAAADILVAESALARIDPS</sequence>
<dbReference type="EMBL" id="CP053452">
    <property type="protein sequence ID" value="QJW94686.1"/>
    <property type="molecule type" value="Genomic_DNA"/>
</dbReference>
<keyword evidence="3" id="KW-1185">Reference proteome</keyword>
<feature type="compositionally biased region" description="Polar residues" evidence="1">
    <location>
        <begin position="56"/>
        <end position="65"/>
    </location>
</feature>
<feature type="region of interest" description="Disordered" evidence="1">
    <location>
        <begin position="56"/>
        <end position="113"/>
    </location>
</feature>
<evidence type="ECO:0000313" key="2">
    <source>
        <dbReference type="EMBL" id="QJW94686.1"/>
    </source>
</evidence>
<protein>
    <submittedName>
        <fullName evidence="2">Uncharacterized protein</fullName>
    </submittedName>
</protein>
<feature type="compositionally biased region" description="Basic and acidic residues" evidence="1">
    <location>
        <begin position="78"/>
        <end position="105"/>
    </location>
</feature>
<organism evidence="2 3">
    <name type="scientific">Frigoriglobus tundricola</name>
    <dbReference type="NCBI Taxonomy" id="2774151"/>
    <lineage>
        <taxon>Bacteria</taxon>
        <taxon>Pseudomonadati</taxon>
        <taxon>Planctomycetota</taxon>
        <taxon>Planctomycetia</taxon>
        <taxon>Gemmatales</taxon>
        <taxon>Gemmataceae</taxon>
        <taxon>Frigoriglobus</taxon>
    </lineage>
</organism>
<accession>A0A6M5YMV8</accession>
<name>A0A6M5YMV8_9BACT</name>
<dbReference type="KEGG" id="ftj:FTUN_2208"/>
<evidence type="ECO:0000256" key="1">
    <source>
        <dbReference type="SAM" id="MobiDB-lite"/>
    </source>
</evidence>
<proteinExistence type="predicted"/>